<name>A0AAD1ZF32_9LAMI</name>
<evidence type="ECO:0000313" key="1">
    <source>
        <dbReference type="EMBL" id="CAI9768677.1"/>
    </source>
</evidence>
<sequence>MSTGTSIAAWRGGSASHFQKRATVDSQLIKRRRLWLLCVVHHHLCPEIESLEFLPWKDCSFTKPNESAVASYNVACCYSKLNQVQAGLSALEDALKGGFEDFKRIRTDPDLAKIRISEDIEKVMKKFDEAFISENAIDAIKSIFGISIKQ</sequence>
<keyword evidence="2" id="KW-1185">Reference proteome</keyword>
<dbReference type="EMBL" id="OU503044">
    <property type="protein sequence ID" value="CAI9768677.1"/>
    <property type="molecule type" value="Genomic_DNA"/>
</dbReference>
<gene>
    <name evidence="1" type="ORF">FPE_LOCUS16107</name>
</gene>
<organism evidence="1 2">
    <name type="scientific">Fraxinus pennsylvanica</name>
    <dbReference type="NCBI Taxonomy" id="56036"/>
    <lineage>
        <taxon>Eukaryota</taxon>
        <taxon>Viridiplantae</taxon>
        <taxon>Streptophyta</taxon>
        <taxon>Embryophyta</taxon>
        <taxon>Tracheophyta</taxon>
        <taxon>Spermatophyta</taxon>
        <taxon>Magnoliopsida</taxon>
        <taxon>eudicotyledons</taxon>
        <taxon>Gunneridae</taxon>
        <taxon>Pentapetalae</taxon>
        <taxon>asterids</taxon>
        <taxon>lamiids</taxon>
        <taxon>Lamiales</taxon>
        <taxon>Oleaceae</taxon>
        <taxon>Oleeae</taxon>
        <taxon>Fraxinus</taxon>
    </lineage>
</organism>
<proteinExistence type="predicted"/>
<dbReference type="NCBIfam" id="NF047558">
    <property type="entry name" value="TPR_END_plus"/>
    <property type="match status" value="1"/>
</dbReference>
<protein>
    <submittedName>
        <fullName evidence="1">Uncharacterized protein</fullName>
    </submittedName>
</protein>
<dbReference type="Proteomes" id="UP000834106">
    <property type="component" value="Chromosome 9"/>
</dbReference>
<dbReference type="AlphaFoldDB" id="A0AAD1ZF32"/>
<accession>A0AAD1ZF32</accession>
<reference evidence="1" key="1">
    <citation type="submission" date="2023-05" db="EMBL/GenBank/DDBJ databases">
        <authorList>
            <person name="Huff M."/>
        </authorList>
    </citation>
    <scope>NUCLEOTIDE SEQUENCE</scope>
</reference>
<evidence type="ECO:0000313" key="2">
    <source>
        <dbReference type="Proteomes" id="UP000834106"/>
    </source>
</evidence>